<evidence type="ECO:0000313" key="2">
    <source>
        <dbReference type="EMBL" id="RJK92966.1"/>
    </source>
</evidence>
<dbReference type="RefSeq" id="WP_119951852.1">
    <property type="nucleotide sequence ID" value="NZ_QZEZ01000011.1"/>
</dbReference>
<gene>
    <name evidence="2" type="ORF">D5H78_17840</name>
</gene>
<dbReference type="SUPFAM" id="SSF141694">
    <property type="entry name" value="AF2212/PG0164-like"/>
    <property type="match status" value="1"/>
</dbReference>
<evidence type="ECO:0000313" key="3">
    <source>
        <dbReference type="Proteomes" id="UP000265614"/>
    </source>
</evidence>
<dbReference type="AlphaFoldDB" id="A0A3A3ZD62"/>
<name>A0A3A3ZD62_9ACTN</name>
<dbReference type="Proteomes" id="UP000265614">
    <property type="component" value="Unassembled WGS sequence"/>
</dbReference>
<dbReference type="Pfam" id="PF13376">
    <property type="entry name" value="OmdA"/>
    <property type="match status" value="1"/>
</dbReference>
<dbReference type="EMBL" id="QZEZ01000011">
    <property type="protein sequence ID" value="RJK92966.1"/>
    <property type="molecule type" value="Genomic_DNA"/>
</dbReference>
<evidence type="ECO:0000256" key="1">
    <source>
        <dbReference type="SAM" id="MobiDB-lite"/>
    </source>
</evidence>
<reference evidence="2 3" key="1">
    <citation type="submission" date="2018-09" db="EMBL/GenBank/DDBJ databases">
        <title>YIM 75000 draft genome.</title>
        <authorList>
            <person name="Tang S."/>
            <person name="Feng Y."/>
        </authorList>
    </citation>
    <scope>NUCLEOTIDE SEQUENCE [LARGE SCALE GENOMIC DNA]</scope>
    <source>
        <strain evidence="2 3">YIM 75000</strain>
    </source>
</reference>
<proteinExistence type="predicted"/>
<feature type="region of interest" description="Disordered" evidence="1">
    <location>
        <begin position="113"/>
        <end position="137"/>
    </location>
</feature>
<sequence length="151" mass="15744">MTTTFTAVVELGGRTATGIPVPPEALDALGGGRRPAVRVVVGDYAYRSTVGSRGGRAMLPLSAEHRAGAGVAAGDAVEVRLELDTAPREVALPDDLAAALDAEPAARAYFDGLPPSARKHHVTQVEGATSPETRARRVERSLAALREGRPR</sequence>
<organism evidence="2 3">
    <name type="scientific">Vallicoccus soli</name>
    <dbReference type="NCBI Taxonomy" id="2339232"/>
    <lineage>
        <taxon>Bacteria</taxon>
        <taxon>Bacillati</taxon>
        <taxon>Actinomycetota</taxon>
        <taxon>Actinomycetes</taxon>
        <taxon>Motilibacterales</taxon>
        <taxon>Vallicoccaceae</taxon>
        <taxon>Vallicoccus</taxon>
    </lineage>
</organism>
<comment type="caution">
    <text evidence="2">The sequence shown here is derived from an EMBL/GenBank/DDBJ whole genome shotgun (WGS) entry which is preliminary data.</text>
</comment>
<dbReference type="InterPro" id="IPR015018">
    <property type="entry name" value="DUF1905"/>
</dbReference>
<keyword evidence="3" id="KW-1185">Reference proteome</keyword>
<dbReference type="InterPro" id="IPR037079">
    <property type="entry name" value="AF2212/PG0164-like_sf"/>
</dbReference>
<dbReference type="OrthoDB" id="2604865at2"/>
<accession>A0A3A3ZD62</accession>
<protein>
    <submittedName>
        <fullName evidence="2">DUF1905 domain-containing protein</fullName>
    </submittedName>
</protein>
<dbReference type="Pfam" id="PF08922">
    <property type="entry name" value="DUF1905"/>
    <property type="match status" value="1"/>
</dbReference>
<dbReference type="Gene3D" id="2.40.30.100">
    <property type="entry name" value="AF2212/PG0164-like"/>
    <property type="match status" value="1"/>
</dbReference>